<dbReference type="InterPro" id="IPR001851">
    <property type="entry name" value="ABC_transp_permease"/>
</dbReference>
<keyword evidence="3" id="KW-1003">Cell membrane</keyword>
<comment type="function">
    <text evidence="9">Part of the binding-protein-dependent transport system for D-xylose. Probably responsible for the translocation of the substrate across the membrane.</text>
</comment>
<dbReference type="RefSeq" id="WP_378063032.1">
    <property type="nucleotide sequence ID" value="NZ_JBHSXS010000001.1"/>
</dbReference>
<feature type="transmembrane region" description="Helical" evidence="11">
    <location>
        <begin position="360"/>
        <end position="379"/>
    </location>
</feature>
<evidence type="ECO:0000256" key="6">
    <source>
        <dbReference type="ARBA" id="ARBA00022692"/>
    </source>
</evidence>
<keyword evidence="5" id="KW-0762">Sugar transport</keyword>
<feature type="transmembrane region" description="Helical" evidence="11">
    <location>
        <begin position="40"/>
        <end position="60"/>
    </location>
</feature>
<feature type="transmembrane region" description="Helical" evidence="11">
    <location>
        <begin position="72"/>
        <end position="92"/>
    </location>
</feature>
<dbReference type="PANTHER" id="PTHR32196:SF32">
    <property type="entry name" value="XYLOSE TRANSPORT SYSTEM PERMEASE PROTEIN XYLH"/>
    <property type="match status" value="1"/>
</dbReference>
<sequence length="415" mass="41506">MITDTAPGPARGRLARFARLARPAGPLAAAAAGRLRGGDLGALPVVAALAVIAAVFGTLNGRFLSAENLTNLALQMAATGTIALGVVIVLLLGEIDLSVGSVSGLCAVVMTVLNVRHGVPAGLAVLLALGAAVLVGLLHGLMFTMLAMPSFVVTLSGLIGWQGLLLYLLGHEGTVNLPFDGPIARLSDTWLPAWLSWLAVAALAAAALAAALVTRRLRARADLPVPPLGWALARAGALAAVLAAVVAVLNGDRGVPLTLVIFGSLVVLLDLALRGTAAGRWIYAVGGSAEAARRAGISVTRIRILGFAAASLLAGAGGILAASRLAAVNQSSGGSDILLMAIAAAVIGGTSLFGGRGRTYAALLGILVIQSVTNGMLLLNVNSSVRFMVTAGVLALAVAIDSAARRGRSGAAGAR</sequence>
<name>A0ABW2CAQ5_9ACTN</name>
<dbReference type="PANTHER" id="PTHR32196">
    <property type="entry name" value="ABC TRANSPORTER PERMEASE PROTEIN YPHD-RELATED-RELATED"/>
    <property type="match status" value="1"/>
</dbReference>
<evidence type="ECO:0000256" key="4">
    <source>
        <dbReference type="ARBA" id="ARBA00022519"/>
    </source>
</evidence>
<dbReference type="Proteomes" id="UP001596380">
    <property type="component" value="Unassembled WGS sequence"/>
</dbReference>
<evidence type="ECO:0000256" key="9">
    <source>
        <dbReference type="ARBA" id="ARBA00035611"/>
    </source>
</evidence>
<keyword evidence="13" id="KW-1185">Reference proteome</keyword>
<comment type="subcellular location">
    <subcellularLocation>
        <location evidence="1">Cell membrane</location>
        <topology evidence="1">Multi-pass membrane protein</topology>
    </subcellularLocation>
</comment>
<keyword evidence="2" id="KW-0813">Transport</keyword>
<keyword evidence="4" id="KW-0997">Cell inner membrane</keyword>
<evidence type="ECO:0000256" key="8">
    <source>
        <dbReference type="ARBA" id="ARBA00023136"/>
    </source>
</evidence>
<keyword evidence="7 11" id="KW-1133">Transmembrane helix</keyword>
<evidence type="ECO:0000256" key="7">
    <source>
        <dbReference type="ARBA" id="ARBA00022989"/>
    </source>
</evidence>
<evidence type="ECO:0000313" key="13">
    <source>
        <dbReference type="Proteomes" id="UP001596380"/>
    </source>
</evidence>
<comment type="caution">
    <text evidence="12">The sequence shown here is derived from an EMBL/GenBank/DDBJ whole genome shotgun (WGS) entry which is preliminary data.</text>
</comment>
<dbReference type="EMBL" id="JBHSXS010000001">
    <property type="protein sequence ID" value="MFC6878808.1"/>
    <property type="molecule type" value="Genomic_DNA"/>
</dbReference>
<proteinExistence type="predicted"/>
<gene>
    <name evidence="12" type="ORF">ACFQKB_03400</name>
</gene>
<dbReference type="Pfam" id="PF02653">
    <property type="entry name" value="BPD_transp_2"/>
    <property type="match status" value="1"/>
</dbReference>
<keyword evidence="6 11" id="KW-0812">Transmembrane</keyword>
<feature type="transmembrane region" description="Helical" evidence="11">
    <location>
        <begin position="121"/>
        <end position="143"/>
    </location>
</feature>
<accession>A0ABW2CAQ5</accession>
<organism evidence="12 13">
    <name type="scientific">Actinomadura yumaensis</name>
    <dbReference type="NCBI Taxonomy" id="111807"/>
    <lineage>
        <taxon>Bacteria</taxon>
        <taxon>Bacillati</taxon>
        <taxon>Actinomycetota</taxon>
        <taxon>Actinomycetes</taxon>
        <taxon>Streptosporangiales</taxon>
        <taxon>Thermomonosporaceae</taxon>
        <taxon>Actinomadura</taxon>
    </lineage>
</organism>
<keyword evidence="8 11" id="KW-0472">Membrane</keyword>
<feature type="transmembrane region" description="Helical" evidence="11">
    <location>
        <begin position="255"/>
        <end position="273"/>
    </location>
</feature>
<feature type="transmembrane region" description="Helical" evidence="11">
    <location>
        <begin position="150"/>
        <end position="170"/>
    </location>
</feature>
<feature type="transmembrane region" description="Helical" evidence="11">
    <location>
        <begin position="385"/>
        <end position="404"/>
    </location>
</feature>
<evidence type="ECO:0000256" key="2">
    <source>
        <dbReference type="ARBA" id="ARBA00022448"/>
    </source>
</evidence>
<feature type="transmembrane region" description="Helical" evidence="11">
    <location>
        <begin position="225"/>
        <end position="249"/>
    </location>
</feature>
<feature type="transmembrane region" description="Helical" evidence="11">
    <location>
        <begin position="304"/>
        <end position="325"/>
    </location>
</feature>
<dbReference type="CDD" id="cd06579">
    <property type="entry name" value="TM_PBP1_transp_AraH_like"/>
    <property type="match status" value="1"/>
</dbReference>
<evidence type="ECO:0000256" key="5">
    <source>
        <dbReference type="ARBA" id="ARBA00022597"/>
    </source>
</evidence>
<evidence type="ECO:0000256" key="10">
    <source>
        <dbReference type="ARBA" id="ARBA00035686"/>
    </source>
</evidence>
<evidence type="ECO:0000313" key="12">
    <source>
        <dbReference type="EMBL" id="MFC6878808.1"/>
    </source>
</evidence>
<feature type="transmembrane region" description="Helical" evidence="11">
    <location>
        <begin position="190"/>
        <end position="213"/>
    </location>
</feature>
<evidence type="ECO:0000256" key="1">
    <source>
        <dbReference type="ARBA" id="ARBA00004651"/>
    </source>
</evidence>
<feature type="transmembrane region" description="Helical" evidence="11">
    <location>
        <begin position="337"/>
        <end position="353"/>
    </location>
</feature>
<reference evidence="13" key="1">
    <citation type="journal article" date="2019" name="Int. J. Syst. Evol. Microbiol.">
        <title>The Global Catalogue of Microorganisms (GCM) 10K type strain sequencing project: providing services to taxonomists for standard genome sequencing and annotation.</title>
        <authorList>
            <consortium name="The Broad Institute Genomics Platform"/>
            <consortium name="The Broad Institute Genome Sequencing Center for Infectious Disease"/>
            <person name="Wu L."/>
            <person name="Ma J."/>
        </authorList>
    </citation>
    <scope>NUCLEOTIDE SEQUENCE [LARGE SCALE GENOMIC DNA]</scope>
    <source>
        <strain evidence="13">JCM 3369</strain>
    </source>
</reference>
<evidence type="ECO:0000256" key="3">
    <source>
        <dbReference type="ARBA" id="ARBA00022475"/>
    </source>
</evidence>
<evidence type="ECO:0000256" key="11">
    <source>
        <dbReference type="SAM" id="Phobius"/>
    </source>
</evidence>
<protein>
    <recommendedName>
        <fullName evidence="10">Xylose transport system permease protein XylH</fullName>
    </recommendedName>
</protein>